<organism evidence="2 3">
    <name type="scientific">Coemansia biformis</name>
    <dbReference type="NCBI Taxonomy" id="1286918"/>
    <lineage>
        <taxon>Eukaryota</taxon>
        <taxon>Fungi</taxon>
        <taxon>Fungi incertae sedis</taxon>
        <taxon>Zoopagomycota</taxon>
        <taxon>Kickxellomycotina</taxon>
        <taxon>Kickxellomycetes</taxon>
        <taxon>Kickxellales</taxon>
        <taxon>Kickxellaceae</taxon>
        <taxon>Coemansia</taxon>
    </lineage>
</organism>
<accession>A0A9W8CNK3</accession>
<evidence type="ECO:0000313" key="2">
    <source>
        <dbReference type="EMBL" id="KAJ1717957.1"/>
    </source>
</evidence>
<reference evidence="2" key="1">
    <citation type="submission" date="2022-07" db="EMBL/GenBank/DDBJ databases">
        <title>Phylogenomic reconstructions and comparative analyses of Kickxellomycotina fungi.</title>
        <authorList>
            <person name="Reynolds N.K."/>
            <person name="Stajich J.E."/>
            <person name="Barry K."/>
            <person name="Grigoriev I.V."/>
            <person name="Crous P."/>
            <person name="Smith M.E."/>
        </authorList>
    </citation>
    <scope>NUCLEOTIDE SEQUENCE</scope>
    <source>
        <strain evidence="2">BCRC 34381</strain>
    </source>
</reference>
<feature type="region of interest" description="Disordered" evidence="1">
    <location>
        <begin position="115"/>
        <end position="135"/>
    </location>
</feature>
<comment type="caution">
    <text evidence="2">The sequence shown here is derived from an EMBL/GenBank/DDBJ whole genome shotgun (WGS) entry which is preliminary data.</text>
</comment>
<dbReference type="OrthoDB" id="5584477at2759"/>
<feature type="region of interest" description="Disordered" evidence="1">
    <location>
        <begin position="149"/>
        <end position="169"/>
    </location>
</feature>
<keyword evidence="3" id="KW-1185">Reference proteome</keyword>
<proteinExistence type="predicted"/>
<name>A0A9W8CNK3_9FUNG</name>
<evidence type="ECO:0000313" key="3">
    <source>
        <dbReference type="Proteomes" id="UP001143981"/>
    </source>
</evidence>
<gene>
    <name evidence="2" type="ORF">LPJ61_007007</name>
</gene>
<dbReference type="AlphaFoldDB" id="A0A9W8CNK3"/>
<dbReference type="Proteomes" id="UP001143981">
    <property type="component" value="Unassembled WGS sequence"/>
</dbReference>
<evidence type="ECO:0000256" key="1">
    <source>
        <dbReference type="SAM" id="MobiDB-lite"/>
    </source>
</evidence>
<protein>
    <submittedName>
        <fullName evidence="2">Uncharacterized protein</fullName>
    </submittedName>
</protein>
<dbReference type="EMBL" id="JANBOI010004157">
    <property type="protein sequence ID" value="KAJ1717957.1"/>
    <property type="molecule type" value="Genomic_DNA"/>
</dbReference>
<sequence length="201" mass="22552">MSVANLEELLIEQTPLDDWESLLYLVCWLGTFGINSNNERPGNTKDPKILEWLTGDPMDIASMKRSAMHSVDLFDVTILQSFRHEQDKHGLLRGLAQALHRKLFMNSKLDSKCHGALKRNPGAGNASDDDADDADDDLDDVFTKLRPRKHNPKARAHTISQDSDTVMDPFSEHNNHVEVISMGLMGVLKRYAELALGCLNE</sequence>